<dbReference type="InterPro" id="IPR002071">
    <property type="entry name" value="Thermonucl_AS"/>
</dbReference>
<sequence length="164" mass="18122">MTLAAVLVIPLLLSGCGFVLEGEVARVVDGDTIELSHAGGRDRVRLYGVDCPERGQPYGAEATAFARRLAPVGGPVTVHVRFLLRDARNRLRGEVILPDGRSLAYELLRAGLAWHFRPHDAADPMLPYLEENARAERKGLWADPHAIRPSAWRRMRDRGETAPP</sequence>
<evidence type="ECO:0000313" key="6">
    <source>
        <dbReference type="Proteomes" id="UP000782312"/>
    </source>
</evidence>
<dbReference type="SMART" id="SM00318">
    <property type="entry name" value="SNc"/>
    <property type="match status" value="1"/>
</dbReference>
<organism evidence="5 6">
    <name type="scientific">Tectimicrobiota bacterium</name>
    <dbReference type="NCBI Taxonomy" id="2528274"/>
    <lineage>
        <taxon>Bacteria</taxon>
        <taxon>Pseudomonadati</taxon>
        <taxon>Nitrospinota/Tectimicrobiota group</taxon>
        <taxon>Candidatus Tectimicrobiota</taxon>
    </lineage>
</organism>
<dbReference type="Gene3D" id="2.40.50.90">
    <property type="match status" value="1"/>
</dbReference>
<dbReference type="Proteomes" id="UP000782312">
    <property type="component" value="Unassembled WGS sequence"/>
</dbReference>
<dbReference type="PANTHER" id="PTHR12302:SF3">
    <property type="entry name" value="SERINE_THREONINE-PROTEIN KINASE 31"/>
    <property type="match status" value="1"/>
</dbReference>
<feature type="domain" description="TNase-like" evidence="4">
    <location>
        <begin position="18"/>
        <end position="143"/>
    </location>
</feature>
<dbReference type="GO" id="GO:0003676">
    <property type="term" value="F:nucleic acid binding"/>
    <property type="evidence" value="ECO:0007669"/>
    <property type="project" value="InterPro"/>
</dbReference>
<dbReference type="InterPro" id="IPR016071">
    <property type="entry name" value="Staphylococal_nuclease_OB-fold"/>
</dbReference>
<dbReference type="SUPFAM" id="SSF50199">
    <property type="entry name" value="Staphylococcal nuclease"/>
    <property type="match status" value="1"/>
</dbReference>
<protein>
    <submittedName>
        <fullName evidence="5">Thermonuclease family protein</fullName>
    </submittedName>
</protein>
<keyword evidence="2" id="KW-0255">Endonuclease</keyword>
<gene>
    <name evidence="5" type="ORF">HYZ11_09920</name>
</gene>
<dbReference type="GO" id="GO:0004519">
    <property type="term" value="F:endonuclease activity"/>
    <property type="evidence" value="ECO:0007669"/>
    <property type="project" value="UniProtKB-KW"/>
</dbReference>
<dbReference type="EMBL" id="JACPUR010000020">
    <property type="protein sequence ID" value="MBI3127909.1"/>
    <property type="molecule type" value="Genomic_DNA"/>
</dbReference>
<evidence type="ECO:0000259" key="4">
    <source>
        <dbReference type="PROSITE" id="PS50830"/>
    </source>
</evidence>
<evidence type="ECO:0000313" key="5">
    <source>
        <dbReference type="EMBL" id="MBI3127909.1"/>
    </source>
</evidence>
<dbReference type="Pfam" id="PF00565">
    <property type="entry name" value="SNase"/>
    <property type="match status" value="1"/>
</dbReference>
<dbReference type="PROSITE" id="PS50830">
    <property type="entry name" value="TNASE_3"/>
    <property type="match status" value="1"/>
</dbReference>
<keyword evidence="1" id="KW-0540">Nuclease</keyword>
<name>A0A932I296_UNCTE</name>
<dbReference type="AlphaFoldDB" id="A0A932I296"/>
<dbReference type="GO" id="GO:0016787">
    <property type="term" value="F:hydrolase activity"/>
    <property type="evidence" value="ECO:0007669"/>
    <property type="project" value="UniProtKB-KW"/>
</dbReference>
<keyword evidence="3" id="KW-0378">Hydrolase</keyword>
<accession>A0A932I296</accession>
<evidence type="ECO:0000256" key="3">
    <source>
        <dbReference type="ARBA" id="ARBA00022801"/>
    </source>
</evidence>
<proteinExistence type="predicted"/>
<comment type="caution">
    <text evidence="5">The sequence shown here is derived from an EMBL/GenBank/DDBJ whole genome shotgun (WGS) entry which is preliminary data.</text>
</comment>
<dbReference type="PROSITE" id="PS01123">
    <property type="entry name" value="TNASE_1"/>
    <property type="match status" value="1"/>
</dbReference>
<dbReference type="InterPro" id="IPR035437">
    <property type="entry name" value="SNase_OB-fold_sf"/>
</dbReference>
<reference evidence="5" key="1">
    <citation type="submission" date="2020-07" db="EMBL/GenBank/DDBJ databases">
        <title>Huge and variable diversity of episymbiotic CPR bacteria and DPANN archaea in groundwater ecosystems.</title>
        <authorList>
            <person name="He C.Y."/>
            <person name="Keren R."/>
            <person name="Whittaker M."/>
            <person name="Farag I.F."/>
            <person name="Doudna J."/>
            <person name="Cate J.H.D."/>
            <person name="Banfield J.F."/>
        </authorList>
    </citation>
    <scope>NUCLEOTIDE SEQUENCE</scope>
    <source>
        <strain evidence="5">NC_groundwater_763_Ag_S-0.2um_68_21</strain>
    </source>
</reference>
<evidence type="ECO:0000256" key="1">
    <source>
        <dbReference type="ARBA" id="ARBA00022722"/>
    </source>
</evidence>
<dbReference type="PANTHER" id="PTHR12302">
    <property type="entry name" value="EBNA2 BINDING PROTEIN P100"/>
    <property type="match status" value="1"/>
</dbReference>
<evidence type="ECO:0000256" key="2">
    <source>
        <dbReference type="ARBA" id="ARBA00022759"/>
    </source>
</evidence>